<evidence type="ECO:0000256" key="4">
    <source>
        <dbReference type="ARBA" id="ARBA00022475"/>
    </source>
</evidence>
<evidence type="ECO:0000256" key="6">
    <source>
        <dbReference type="ARBA" id="ARBA00022692"/>
    </source>
</evidence>
<dbReference type="RefSeq" id="WP_012471562.1">
    <property type="nucleotide sequence ID" value="NC_010814.1"/>
</dbReference>
<dbReference type="InterPro" id="IPR011620">
    <property type="entry name" value="Sig_transdc_His_kinase_LytS_TM"/>
</dbReference>
<dbReference type="OrthoDB" id="2514702at2"/>
<dbReference type="GO" id="GO:0071555">
    <property type="term" value="P:cell wall organization"/>
    <property type="evidence" value="ECO:0007669"/>
    <property type="project" value="InterPro"/>
</dbReference>
<dbReference type="SUPFAM" id="SSF55874">
    <property type="entry name" value="ATPase domain of HSP90 chaperone/DNA topoisomerase II/histidine kinase"/>
    <property type="match status" value="1"/>
</dbReference>
<evidence type="ECO:0000256" key="7">
    <source>
        <dbReference type="ARBA" id="ARBA00022741"/>
    </source>
</evidence>
<keyword evidence="10 13" id="KW-1133">Transmembrane helix</keyword>
<dbReference type="eggNOG" id="COG3275">
    <property type="taxonomic scope" value="Bacteria"/>
</dbReference>
<dbReference type="Proteomes" id="UP000002420">
    <property type="component" value="Chromosome"/>
</dbReference>
<dbReference type="InterPro" id="IPR010559">
    <property type="entry name" value="Sig_transdc_His_kin_internal"/>
</dbReference>
<dbReference type="HOGENOM" id="CLU_020473_3_3_7"/>
<evidence type="ECO:0000256" key="11">
    <source>
        <dbReference type="ARBA" id="ARBA00023012"/>
    </source>
</evidence>
<gene>
    <name evidence="15" type="ordered locus">Glov_3543</name>
</gene>
<evidence type="ECO:0000256" key="8">
    <source>
        <dbReference type="ARBA" id="ARBA00022777"/>
    </source>
</evidence>
<keyword evidence="16" id="KW-1185">Reference proteome</keyword>
<dbReference type="Gene3D" id="1.10.1760.20">
    <property type="match status" value="1"/>
</dbReference>
<keyword evidence="12 13" id="KW-0472">Membrane</keyword>
<feature type="transmembrane region" description="Helical" evidence="13">
    <location>
        <begin position="71"/>
        <end position="92"/>
    </location>
</feature>
<name>B3E2Y4_TRIL1</name>
<organism evidence="15 16">
    <name type="scientific">Trichlorobacter lovleyi (strain ATCC BAA-1151 / DSM 17278 / SZ)</name>
    <name type="common">Geobacter lovleyi</name>
    <dbReference type="NCBI Taxonomy" id="398767"/>
    <lineage>
        <taxon>Bacteria</taxon>
        <taxon>Pseudomonadati</taxon>
        <taxon>Thermodesulfobacteriota</taxon>
        <taxon>Desulfuromonadia</taxon>
        <taxon>Geobacterales</taxon>
        <taxon>Geobacteraceae</taxon>
        <taxon>Trichlorobacter</taxon>
    </lineage>
</organism>
<keyword evidence="7" id="KW-0547">Nucleotide-binding</keyword>
<dbReference type="Pfam" id="PF06580">
    <property type="entry name" value="His_kinase"/>
    <property type="match status" value="1"/>
</dbReference>
<dbReference type="PROSITE" id="PS50109">
    <property type="entry name" value="HIS_KIN"/>
    <property type="match status" value="1"/>
</dbReference>
<sequence>MGLFLDLFERLGLFAILFIFLIRFKAFKRLLTGIASRRDKLVLAFMFGGAGIMATYSGFAFHGAIANLRGVAVALAGILGGPLVGLAAGLVAGIHRYAIDPAGLTSLSCGIATVLQGVVAAWLYPRLRRVEYDIFAAFAVGAVNEILKMTLILLLAKPFSSALHLVTVLAFPSILVNGLGNAVFVQLISTVFREQQLAKAEIRALQAQINPHFLFNAISTIISYTRTDPAIATNLLVKLAEFFRNSTATTEREVPLSVELQHCEAYLAIEQARFEERVRIHYQIDEDALDCPVPPLILQPLVENGIRHGILPRDAGGDITIQARKEQQNLHIRVADNGVGMDQAKLSGLLTTRQHPTGKEGLGIALKNVNARLVALYGRKRALRIESSPGAGTTISFSIPVTA</sequence>
<dbReference type="InterPro" id="IPR005467">
    <property type="entry name" value="His_kinase_dom"/>
</dbReference>
<dbReference type="InterPro" id="IPR050640">
    <property type="entry name" value="Bact_2-comp_sensor_kinase"/>
</dbReference>
<evidence type="ECO:0000256" key="3">
    <source>
        <dbReference type="ARBA" id="ARBA00012438"/>
    </source>
</evidence>
<evidence type="ECO:0000256" key="2">
    <source>
        <dbReference type="ARBA" id="ARBA00004651"/>
    </source>
</evidence>
<keyword evidence="11" id="KW-0902">Two-component regulatory system</keyword>
<keyword evidence="9" id="KW-0067">ATP-binding</keyword>
<dbReference type="InterPro" id="IPR003594">
    <property type="entry name" value="HATPase_dom"/>
</dbReference>
<reference evidence="15 16" key="1">
    <citation type="submission" date="2008-05" db="EMBL/GenBank/DDBJ databases">
        <title>Complete sequence of chromosome of Geobacter lovleyi SZ.</title>
        <authorList>
            <consortium name="US DOE Joint Genome Institute"/>
            <person name="Lucas S."/>
            <person name="Copeland A."/>
            <person name="Lapidus A."/>
            <person name="Glavina del Rio T."/>
            <person name="Dalin E."/>
            <person name="Tice H."/>
            <person name="Bruce D."/>
            <person name="Goodwin L."/>
            <person name="Pitluck S."/>
            <person name="Chertkov O."/>
            <person name="Meincke L."/>
            <person name="Brettin T."/>
            <person name="Detter J.C."/>
            <person name="Han C."/>
            <person name="Tapia R."/>
            <person name="Kuske C.R."/>
            <person name="Schmutz J."/>
            <person name="Larimer F."/>
            <person name="Land M."/>
            <person name="Hauser L."/>
            <person name="Kyrpides N."/>
            <person name="Mikhailova N."/>
            <person name="Sung Y."/>
            <person name="Fletcher K.E."/>
            <person name="Ritalahti K.M."/>
            <person name="Loeffler F.E."/>
            <person name="Richardson P."/>
        </authorList>
    </citation>
    <scope>NUCLEOTIDE SEQUENCE [LARGE SCALE GENOMIC DNA]</scope>
    <source>
        <strain evidence="16">ATCC BAA-1151 / DSM 17278 / SZ</strain>
    </source>
</reference>
<feature type="transmembrane region" description="Helical" evidence="13">
    <location>
        <begin position="163"/>
        <end position="188"/>
    </location>
</feature>
<dbReference type="EMBL" id="CP001089">
    <property type="protein sequence ID" value="ACD97244.1"/>
    <property type="molecule type" value="Genomic_DNA"/>
</dbReference>
<keyword evidence="8 15" id="KW-0418">Kinase</keyword>
<keyword evidence="6 13" id="KW-0812">Transmembrane</keyword>
<evidence type="ECO:0000313" key="16">
    <source>
        <dbReference type="Proteomes" id="UP000002420"/>
    </source>
</evidence>
<feature type="domain" description="Histidine kinase" evidence="14">
    <location>
        <begin position="297"/>
        <end position="403"/>
    </location>
</feature>
<dbReference type="STRING" id="398767.Glov_3543"/>
<dbReference type="Gene3D" id="3.30.565.10">
    <property type="entry name" value="Histidine kinase-like ATPase, C-terminal domain"/>
    <property type="match status" value="1"/>
</dbReference>
<keyword evidence="5" id="KW-0808">Transferase</keyword>
<evidence type="ECO:0000256" key="9">
    <source>
        <dbReference type="ARBA" id="ARBA00022840"/>
    </source>
</evidence>
<dbReference type="PANTHER" id="PTHR34220:SF7">
    <property type="entry name" value="SENSOR HISTIDINE KINASE YPDA"/>
    <property type="match status" value="1"/>
</dbReference>
<dbReference type="KEGG" id="glo:Glov_3543"/>
<evidence type="ECO:0000256" key="1">
    <source>
        <dbReference type="ARBA" id="ARBA00000085"/>
    </source>
</evidence>
<accession>B3E2Y4</accession>
<dbReference type="PRINTS" id="PR00344">
    <property type="entry name" value="BCTRLSENSOR"/>
</dbReference>
<evidence type="ECO:0000256" key="13">
    <source>
        <dbReference type="SAM" id="Phobius"/>
    </source>
</evidence>
<dbReference type="InterPro" id="IPR004358">
    <property type="entry name" value="Sig_transdc_His_kin-like_C"/>
</dbReference>
<evidence type="ECO:0000313" key="15">
    <source>
        <dbReference type="EMBL" id="ACD97244.1"/>
    </source>
</evidence>
<dbReference type="GO" id="GO:0005524">
    <property type="term" value="F:ATP binding"/>
    <property type="evidence" value="ECO:0007669"/>
    <property type="project" value="UniProtKB-KW"/>
</dbReference>
<feature type="transmembrane region" description="Helical" evidence="13">
    <location>
        <begin position="104"/>
        <end position="124"/>
    </location>
</feature>
<evidence type="ECO:0000256" key="5">
    <source>
        <dbReference type="ARBA" id="ARBA00022679"/>
    </source>
</evidence>
<evidence type="ECO:0000259" key="14">
    <source>
        <dbReference type="PROSITE" id="PS50109"/>
    </source>
</evidence>
<protein>
    <recommendedName>
        <fullName evidence="3">histidine kinase</fullName>
        <ecNumber evidence="3">2.7.13.3</ecNumber>
    </recommendedName>
</protein>
<evidence type="ECO:0000256" key="12">
    <source>
        <dbReference type="ARBA" id="ARBA00023136"/>
    </source>
</evidence>
<dbReference type="SMART" id="SM00387">
    <property type="entry name" value="HATPase_c"/>
    <property type="match status" value="1"/>
</dbReference>
<dbReference type="GO" id="GO:0000155">
    <property type="term" value="F:phosphorelay sensor kinase activity"/>
    <property type="evidence" value="ECO:0007669"/>
    <property type="project" value="InterPro"/>
</dbReference>
<dbReference type="InterPro" id="IPR036890">
    <property type="entry name" value="HATPase_C_sf"/>
</dbReference>
<dbReference type="PANTHER" id="PTHR34220">
    <property type="entry name" value="SENSOR HISTIDINE KINASE YPDA"/>
    <property type="match status" value="1"/>
</dbReference>
<dbReference type="Pfam" id="PF07694">
    <property type="entry name" value="5TM-5TMR_LYT"/>
    <property type="match status" value="1"/>
</dbReference>
<feature type="transmembrane region" description="Helical" evidence="13">
    <location>
        <begin position="136"/>
        <end position="156"/>
    </location>
</feature>
<evidence type="ECO:0000256" key="10">
    <source>
        <dbReference type="ARBA" id="ARBA00022989"/>
    </source>
</evidence>
<keyword evidence="4" id="KW-1003">Cell membrane</keyword>
<dbReference type="AlphaFoldDB" id="B3E2Y4"/>
<feature type="transmembrane region" description="Helical" evidence="13">
    <location>
        <begin position="43"/>
        <end position="65"/>
    </location>
</feature>
<comment type="catalytic activity">
    <reaction evidence="1">
        <text>ATP + protein L-histidine = ADP + protein N-phospho-L-histidine.</text>
        <dbReference type="EC" id="2.7.13.3"/>
    </reaction>
</comment>
<comment type="subcellular location">
    <subcellularLocation>
        <location evidence="2">Cell membrane</location>
        <topology evidence="2">Multi-pass membrane protein</topology>
    </subcellularLocation>
</comment>
<dbReference type="Pfam" id="PF02518">
    <property type="entry name" value="HATPase_c"/>
    <property type="match status" value="1"/>
</dbReference>
<dbReference type="GO" id="GO:0005886">
    <property type="term" value="C:plasma membrane"/>
    <property type="evidence" value="ECO:0007669"/>
    <property type="project" value="UniProtKB-SubCell"/>
</dbReference>
<dbReference type="EC" id="2.7.13.3" evidence="3"/>
<proteinExistence type="predicted"/>